<evidence type="ECO:0000313" key="1">
    <source>
        <dbReference type="EMBL" id="KAH7965044.1"/>
    </source>
</evidence>
<comment type="caution">
    <text evidence="1">The sequence shown here is derived from an EMBL/GenBank/DDBJ whole genome shotgun (WGS) entry which is preliminary data.</text>
</comment>
<dbReference type="EMBL" id="CM023471">
    <property type="protein sequence ID" value="KAH7965044.1"/>
    <property type="molecule type" value="Genomic_DNA"/>
</dbReference>
<protein>
    <submittedName>
        <fullName evidence="1">Uncharacterized protein</fullName>
    </submittedName>
</protein>
<organism evidence="1 2">
    <name type="scientific">Dermacentor silvarum</name>
    <name type="common">Tick</name>
    <dbReference type="NCBI Taxonomy" id="543639"/>
    <lineage>
        <taxon>Eukaryota</taxon>
        <taxon>Metazoa</taxon>
        <taxon>Ecdysozoa</taxon>
        <taxon>Arthropoda</taxon>
        <taxon>Chelicerata</taxon>
        <taxon>Arachnida</taxon>
        <taxon>Acari</taxon>
        <taxon>Parasitiformes</taxon>
        <taxon>Ixodida</taxon>
        <taxon>Ixodoidea</taxon>
        <taxon>Ixodidae</taxon>
        <taxon>Rhipicephalinae</taxon>
        <taxon>Dermacentor</taxon>
    </lineage>
</organism>
<proteinExistence type="predicted"/>
<sequence length="281" mass="32096">MLMEEFSWDRFLELVQQRPYLYDTNQPEYKDSTLKDRQWVKIGQQFGLTGWQAKNKWRNARDRYIKIRVQMKRSGRRVYDKMGIPIPNTKWQYYKTLDRMLRDAKQHGPLCQMDPMIKPKTEPTEYVFECTDAQEVTVDAGTSQDGGDPSIAIETIPTGMTLENSHDADTVDLQRIDYLSSPEPGGASSRRGRRRDVDYDDDDSTLRGGEEASLQKSLDACIGQLVAMNRSSSSARSPPDAPVDECHYHGMSIAARLRRLDDVALPQVLHRISAILVEHGV</sequence>
<keyword evidence="2" id="KW-1185">Reference proteome</keyword>
<accession>A0ACB8DAC9</accession>
<evidence type="ECO:0000313" key="2">
    <source>
        <dbReference type="Proteomes" id="UP000821865"/>
    </source>
</evidence>
<reference evidence="1" key="1">
    <citation type="submission" date="2020-05" db="EMBL/GenBank/DDBJ databases">
        <title>Large-scale comparative analyses of tick genomes elucidate their genetic diversity and vector capacities.</title>
        <authorList>
            <person name="Jia N."/>
            <person name="Wang J."/>
            <person name="Shi W."/>
            <person name="Du L."/>
            <person name="Sun Y."/>
            <person name="Zhan W."/>
            <person name="Jiang J."/>
            <person name="Wang Q."/>
            <person name="Zhang B."/>
            <person name="Ji P."/>
            <person name="Sakyi L.B."/>
            <person name="Cui X."/>
            <person name="Yuan T."/>
            <person name="Jiang B."/>
            <person name="Yang W."/>
            <person name="Lam T.T.-Y."/>
            <person name="Chang Q."/>
            <person name="Ding S."/>
            <person name="Wang X."/>
            <person name="Zhu J."/>
            <person name="Ruan X."/>
            <person name="Zhao L."/>
            <person name="Wei J."/>
            <person name="Que T."/>
            <person name="Du C."/>
            <person name="Cheng J."/>
            <person name="Dai P."/>
            <person name="Han X."/>
            <person name="Huang E."/>
            <person name="Gao Y."/>
            <person name="Liu J."/>
            <person name="Shao H."/>
            <person name="Ye R."/>
            <person name="Li L."/>
            <person name="Wei W."/>
            <person name="Wang X."/>
            <person name="Wang C."/>
            <person name="Yang T."/>
            <person name="Huo Q."/>
            <person name="Li W."/>
            <person name="Guo W."/>
            <person name="Chen H."/>
            <person name="Zhou L."/>
            <person name="Ni X."/>
            <person name="Tian J."/>
            <person name="Zhou Y."/>
            <person name="Sheng Y."/>
            <person name="Liu T."/>
            <person name="Pan Y."/>
            <person name="Xia L."/>
            <person name="Li J."/>
            <person name="Zhao F."/>
            <person name="Cao W."/>
        </authorList>
    </citation>
    <scope>NUCLEOTIDE SEQUENCE</scope>
    <source>
        <strain evidence="1">Dsil-2018</strain>
    </source>
</reference>
<gene>
    <name evidence="1" type="ORF">HPB49_002942</name>
</gene>
<name>A0ACB8DAC9_DERSI</name>
<dbReference type="Proteomes" id="UP000821865">
    <property type="component" value="Chromosome 2"/>
</dbReference>